<gene>
    <name evidence="1" type="ORF">AGLY_009498</name>
</gene>
<proteinExistence type="predicted"/>
<accession>A0A6G0TJV2</accession>
<protein>
    <submittedName>
        <fullName evidence="1">Uncharacterized protein</fullName>
    </submittedName>
</protein>
<name>A0A6G0TJV2_APHGL</name>
<evidence type="ECO:0000313" key="1">
    <source>
        <dbReference type="EMBL" id="KAE9533070.1"/>
    </source>
</evidence>
<dbReference type="Proteomes" id="UP000475862">
    <property type="component" value="Unassembled WGS sequence"/>
</dbReference>
<keyword evidence="2" id="KW-1185">Reference proteome</keyword>
<dbReference type="AlphaFoldDB" id="A0A6G0TJV2"/>
<dbReference type="EMBL" id="VYZN01000037">
    <property type="protein sequence ID" value="KAE9533070.1"/>
    <property type="molecule type" value="Genomic_DNA"/>
</dbReference>
<sequence>MESNMLFSLSVAKTYYLWKTLVSITFSGIVAKDLSLGAVASSKSLVLTCVHFSSSWNGSSYGFRPVLFVKNFNNNDNAQLITRITIIVLFRSLLLCDCNIIQIAHLVRFDMMKFHCFDKMQRIPTLLVSTSSGILISLGRTSLISLNCSNRALLYANSETHINILADHHEKVDNLICRWGQMVSYVVGGPCILRILYNWLDGSLDRVHVLVEYRVDLDRRMISGMRRSEHILEDSRKMSIYIFRLIGCLVPDRQKKVLALMDGGCELQLGQVYLVEVDDLQTKLSTPISSISTVHSSGKSSTPLTKTGGGALIGGRSFGELGVELELVELEWFLLVFCCTVHPSSC</sequence>
<evidence type="ECO:0000313" key="2">
    <source>
        <dbReference type="Proteomes" id="UP000475862"/>
    </source>
</evidence>
<comment type="caution">
    <text evidence="1">The sequence shown here is derived from an EMBL/GenBank/DDBJ whole genome shotgun (WGS) entry which is preliminary data.</text>
</comment>
<organism evidence="1 2">
    <name type="scientific">Aphis glycines</name>
    <name type="common">Soybean aphid</name>
    <dbReference type="NCBI Taxonomy" id="307491"/>
    <lineage>
        <taxon>Eukaryota</taxon>
        <taxon>Metazoa</taxon>
        <taxon>Ecdysozoa</taxon>
        <taxon>Arthropoda</taxon>
        <taxon>Hexapoda</taxon>
        <taxon>Insecta</taxon>
        <taxon>Pterygota</taxon>
        <taxon>Neoptera</taxon>
        <taxon>Paraneoptera</taxon>
        <taxon>Hemiptera</taxon>
        <taxon>Sternorrhyncha</taxon>
        <taxon>Aphidomorpha</taxon>
        <taxon>Aphidoidea</taxon>
        <taxon>Aphididae</taxon>
        <taxon>Aphidini</taxon>
        <taxon>Aphis</taxon>
        <taxon>Aphis</taxon>
    </lineage>
</organism>
<reference evidence="1 2" key="1">
    <citation type="submission" date="2019-08" db="EMBL/GenBank/DDBJ databases">
        <title>The genome of the soybean aphid Biotype 1, its phylome, world population structure and adaptation to the North American continent.</title>
        <authorList>
            <person name="Giordano R."/>
            <person name="Donthu R.K."/>
            <person name="Hernandez A.G."/>
            <person name="Wright C.L."/>
            <person name="Zimin A.V."/>
        </authorList>
    </citation>
    <scope>NUCLEOTIDE SEQUENCE [LARGE SCALE GENOMIC DNA]</scope>
    <source>
        <tissue evidence="1">Whole aphids</tissue>
    </source>
</reference>